<dbReference type="AlphaFoldDB" id="A0A839R2S0"/>
<keyword evidence="3" id="KW-1185">Reference proteome</keyword>
<dbReference type="Gene3D" id="3.20.10.10">
    <property type="entry name" value="D-amino Acid Aminotransferase, subunit A, domain 2"/>
    <property type="match status" value="1"/>
</dbReference>
<sequence>MTTPWTAAPAWVPGARTSFLLRGSALINPDGHRRRLAAAGADQAAITTALTELRTAAADAGPLLFPQILLGDAPGMLSIDPRPITPDRLSATARLITHPGPDQRTRPHIKGPDFPFQTAVRKAAVRAGADDALLLGPDGTIRETAFGTVVAWRDGALVSAAPVGRLPSTTEEALIAAAEADGLRTTTAPLTPAELRDADAVWLLSALHTIREVTHVDGAPVGLAAGRGATPSRGSFQQRLWAGAQDLRALTDRD</sequence>
<dbReference type="Proteomes" id="UP000568050">
    <property type="component" value="Unassembled WGS sequence"/>
</dbReference>
<dbReference type="Pfam" id="PF01063">
    <property type="entry name" value="Aminotran_4"/>
    <property type="match status" value="1"/>
</dbReference>
<organism evidence="2 3">
    <name type="scientific">Helcobacillus massiliensis</name>
    <dbReference type="NCBI Taxonomy" id="521392"/>
    <lineage>
        <taxon>Bacteria</taxon>
        <taxon>Bacillati</taxon>
        <taxon>Actinomycetota</taxon>
        <taxon>Actinomycetes</taxon>
        <taxon>Micrococcales</taxon>
        <taxon>Dermabacteraceae</taxon>
        <taxon>Helcobacillus</taxon>
    </lineage>
</organism>
<dbReference type="PANTHER" id="PTHR42743">
    <property type="entry name" value="AMINO-ACID AMINOTRANSFERASE"/>
    <property type="match status" value="1"/>
</dbReference>
<dbReference type="EMBL" id="JACHWP010000005">
    <property type="protein sequence ID" value="MBB3023386.1"/>
    <property type="molecule type" value="Genomic_DNA"/>
</dbReference>
<dbReference type="InterPro" id="IPR036038">
    <property type="entry name" value="Aminotransferase-like"/>
</dbReference>
<reference evidence="2 3" key="1">
    <citation type="submission" date="2020-08" db="EMBL/GenBank/DDBJ databases">
        <title>Sequencing the genomes of 1000 actinobacteria strains.</title>
        <authorList>
            <person name="Klenk H.-P."/>
        </authorList>
    </citation>
    <scope>NUCLEOTIDE SEQUENCE [LARGE SCALE GENOMIC DNA]</scope>
    <source>
        <strain evidence="2 3">DSM 23040</strain>
    </source>
</reference>
<keyword evidence="2" id="KW-0032">Aminotransferase</keyword>
<keyword evidence="2" id="KW-0808">Transferase</keyword>
<evidence type="ECO:0000256" key="1">
    <source>
        <dbReference type="ARBA" id="ARBA00009320"/>
    </source>
</evidence>
<comment type="caution">
    <text evidence="2">The sequence shown here is derived from an EMBL/GenBank/DDBJ whole genome shotgun (WGS) entry which is preliminary data.</text>
</comment>
<comment type="similarity">
    <text evidence="1">Belongs to the class-IV pyridoxal-phosphate-dependent aminotransferase family.</text>
</comment>
<protein>
    <submittedName>
        <fullName evidence="2">Branched-subunit amino acid aminotransferase/4-amino-4-deoxychorismate lyase</fullName>
    </submittedName>
</protein>
<keyword evidence="2" id="KW-0456">Lyase</keyword>
<dbReference type="PANTHER" id="PTHR42743:SF11">
    <property type="entry name" value="AMINODEOXYCHORISMATE LYASE"/>
    <property type="match status" value="1"/>
</dbReference>
<evidence type="ECO:0000313" key="3">
    <source>
        <dbReference type="Proteomes" id="UP000568050"/>
    </source>
</evidence>
<dbReference type="InterPro" id="IPR043132">
    <property type="entry name" value="BCAT-like_C"/>
</dbReference>
<dbReference type="InterPro" id="IPR001544">
    <property type="entry name" value="Aminotrans_IV"/>
</dbReference>
<accession>A0A839R2S0</accession>
<dbReference type="InterPro" id="IPR050571">
    <property type="entry name" value="Class-IV_PLP-Dep_Aminotrnsfr"/>
</dbReference>
<gene>
    <name evidence="2" type="ORF">FHX50_001681</name>
</gene>
<evidence type="ECO:0000313" key="2">
    <source>
        <dbReference type="EMBL" id="MBB3023386.1"/>
    </source>
</evidence>
<dbReference type="SUPFAM" id="SSF56752">
    <property type="entry name" value="D-aminoacid aminotransferase-like PLP-dependent enzymes"/>
    <property type="match status" value="1"/>
</dbReference>
<proteinExistence type="inferred from homology"/>
<dbReference type="GO" id="GO:0046394">
    <property type="term" value="P:carboxylic acid biosynthetic process"/>
    <property type="evidence" value="ECO:0007669"/>
    <property type="project" value="UniProtKB-ARBA"/>
</dbReference>
<dbReference type="GO" id="GO:0016829">
    <property type="term" value="F:lyase activity"/>
    <property type="evidence" value="ECO:0007669"/>
    <property type="project" value="UniProtKB-KW"/>
</dbReference>
<name>A0A839R2S0_9MICO</name>
<dbReference type="RefSeq" id="WP_183376537.1">
    <property type="nucleotide sequence ID" value="NZ_CBCSFZ010000004.1"/>
</dbReference>
<dbReference type="GO" id="GO:0008483">
    <property type="term" value="F:transaminase activity"/>
    <property type="evidence" value="ECO:0007669"/>
    <property type="project" value="UniProtKB-KW"/>
</dbReference>